<dbReference type="Proteomes" id="UP000501926">
    <property type="component" value="Chromosome"/>
</dbReference>
<keyword evidence="4" id="KW-1185">Reference proteome</keyword>
<evidence type="ECO:0000313" key="2">
    <source>
        <dbReference type="EMBL" id="QII10323.1"/>
    </source>
</evidence>
<organism evidence="1">
    <name type="scientific">Kuenenia stuttgartiensis</name>
    <dbReference type="NCBI Taxonomy" id="174633"/>
    <lineage>
        <taxon>Bacteria</taxon>
        <taxon>Pseudomonadati</taxon>
        <taxon>Planctomycetota</taxon>
        <taxon>Candidatus Brocadiia</taxon>
        <taxon>Candidatus Brocadiales</taxon>
        <taxon>Candidatus Brocadiaceae</taxon>
        <taxon>Candidatus Kuenenia</taxon>
    </lineage>
</organism>
<reference evidence="2 5" key="5">
    <citation type="submission" date="2020-02" db="EMBL/GenBank/DDBJ databases">
        <title>Newly sequenced genome of strain CSTR1 showed variability in Candidatus Kuenenia stuttgartiensis genomes.</title>
        <authorList>
            <person name="Ding C."/>
            <person name="Adrian L."/>
        </authorList>
    </citation>
    <scope>NUCLEOTIDE SEQUENCE [LARGE SCALE GENOMIC DNA]</scope>
    <source>
        <strain evidence="2 5">CSTR1</strain>
    </source>
</reference>
<reference evidence="3" key="3">
    <citation type="submission" date="2017-10" db="EMBL/GenBank/DDBJ databases">
        <authorList>
            <person name="Banno H."/>
            <person name="Chua N.-H."/>
        </authorList>
    </citation>
    <scope>NUCLEOTIDE SEQUENCE [LARGE SCALE GENOMIC DNA]</scope>
    <source>
        <strain evidence="3">Kuenenia_mbr1_ru-nijmegen</strain>
    </source>
</reference>
<proteinExistence type="predicted"/>
<name>Q1PZ03_KUEST</name>
<dbReference type="OrthoDB" id="9554034at2"/>
<evidence type="ECO:0000313" key="3">
    <source>
        <dbReference type="EMBL" id="SOH03843.1"/>
    </source>
</evidence>
<dbReference type="Proteomes" id="UP000221734">
    <property type="component" value="Chromosome Kuenenia_stuttgartiensis_MBR1"/>
</dbReference>
<evidence type="ECO:0000313" key="4">
    <source>
        <dbReference type="Proteomes" id="UP000221734"/>
    </source>
</evidence>
<dbReference type="AlphaFoldDB" id="Q1PZ03"/>
<dbReference type="EMBL" id="CT573072">
    <property type="protein sequence ID" value="CAJ72313.1"/>
    <property type="molecule type" value="Genomic_DNA"/>
</dbReference>
<gene>
    <name evidence="2" type="ORF">KsCSTR_09440</name>
    <name evidence="3" type="ORF">KSMBR1_1342</name>
    <name evidence="1" type="ORF">kustd1568</name>
</gene>
<reference evidence="4" key="4">
    <citation type="submission" date="2017-10" db="EMBL/GenBank/DDBJ databases">
        <authorList>
            <person name="Frank J."/>
        </authorList>
    </citation>
    <scope>NUCLEOTIDE SEQUENCE [LARGE SCALE GENOMIC DNA]</scope>
</reference>
<reference evidence="1" key="2">
    <citation type="submission" date="2006-01" db="EMBL/GenBank/DDBJ databases">
        <authorList>
            <person name="Genoscope"/>
        </authorList>
    </citation>
    <scope>NUCLEOTIDE SEQUENCE</scope>
</reference>
<dbReference type="EMBL" id="LT934425">
    <property type="protein sequence ID" value="SOH03843.1"/>
    <property type="molecule type" value="Genomic_DNA"/>
</dbReference>
<evidence type="ECO:0000313" key="1">
    <source>
        <dbReference type="EMBL" id="CAJ72313.1"/>
    </source>
</evidence>
<protein>
    <submittedName>
        <fullName evidence="1">Uncharacterized protein</fullName>
    </submittedName>
</protein>
<dbReference type="KEGG" id="kst:KSMBR1_1342"/>
<dbReference type="EMBL" id="CP049055">
    <property type="protein sequence ID" value="QII10323.1"/>
    <property type="molecule type" value="Genomic_DNA"/>
</dbReference>
<accession>Q1PZ03</accession>
<sequence>MKEGKKEKISEMVEHFAREYLSLGEDIEHKQQLLNSAATAWNIACLNEQKREEAIEKYLKEWKRLNPANGKDMLKAVEEDLRLLIKRKLELYPDIKKQIINVHIQDEHGKNRITVASVTLK</sequence>
<evidence type="ECO:0000313" key="5">
    <source>
        <dbReference type="Proteomes" id="UP000501926"/>
    </source>
</evidence>
<dbReference type="RefSeq" id="WP_099324607.1">
    <property type="nucleotide sequence ID" value="NZ_CP049055.1"/>
</dbReference>
<reference evidence="1" key="1">
    <citation type="journal article" date="2006" name="Nature">
        <title>Deciphering the evolution and metabolism of an anammox bacterium from a community genome.</title>
        <authorList>
            <person name="Strous M."/>
            <person name="Pelletier E."/>
            <person name="Mangenot S."/>
            <person name="Rattei T."/>
            <person name="Lehner A."/>
            <person name="Taylor M.W."/>
            <person name="Horn M."/>
            <person name="Daims H."/>
            <person name="Bartol-Mavel D."/>
            <person name="Wincker P."/>
            <person name="Barbe V."/>
            <person name="Fonknechten N."/>
            <person name="Vallenet D."/>
            <person name="Segurens B."/>
            <person name="Schenowitz-Truong C."/>
            <person name="Medigue C."/>
            <person name="Collingro A."/>
            <person name="Snel B."/>
            <person name="Dutilh B.E."/>
            <person name="OpDenCamp H.J.M."/>
            <person name="vanDerDrift C."/>
            <person name="Cirpus I."/>
            <person name="vanDePas-Schoonen K.T."/>
            <person name="Harhangi H.R."/>
            <person name="vanNiftrik L."/>
            <person name="Schmid M."/>
            <person name="Keltjens J."/>
            <person name="vanDeVossenberg J."/>
            <person name="Kartal B."/>
            <person name="Meier H."/>
            <person name="Frishman D."/>
            <person name="Huynen M.A."/>
            <person name="Mewes H."/>
            <person name="Weissenbach J."/>
            <person name="Jetten M.S.M."/>
            <person name="Wagner M."/>
            <person name="LePaslier D."/>
        </authorList>
    </citation>
    <scope>NUCLEOTIDE SEQUENCE</scope>
</reference>